<proteinExistence type="inferred from homology"/>
<comment type="similarity">
    <text evidence="6">Belongs to the vsr family.</text>
</comment>
<gene>
    <name evidence="7" type="ORF">OEZ71_10890</name>
</gene>
<dbReference type="Proteomes" id="UP001652564">
    <property type="component" value="Unassembled WGS sequence"/>
</dbReference>
<dbReference type="SUPFAM" id="SSF52980">
    <property type="entry name" value="Restriction endonuclease-like"/>
    <property type="match status" value="1"/>
</dbReference>
<dbReference type="NCBIfam" id="TIGR00632">
    <property type="entry name" value="vsr"/>
    <property type="match status" value="1"/>
</dbReference>
<evidence type="ECO:0000256" key="6">
    <source>
        <dbReference type="PIRNR" id="PIRNR018267"/>
    </source>
</evidence>
<keyword evidence="5 6" id="KW-0234">DNA repair</keyword>
<dbReference type="PIRSF" id="PIRSF018267">
    <property type="entry name" value="VSR_endonuc"/>
    <property type="match status" value="1"/>
</dbReference>
<dbReference type="InterPro" id="IPR004603">
    <property type="entry name" value="DNA_mismatch_endonuc_vsr"/>
</dbReference>
<comment type="function">
    <text evidence="6">May nick specific sequences that contain T:G mispairs resulting from m5C-deamination.</text>
</comment>
<dbReference type="Pfam" id="PF03852">
    <property type="entry name" value="Vsr"/>
    <property type="match status" value="1"/>
</dbReference>
<dbReference type="EMBL" id="JAOWKZ010000003">
    <property type="protein sequence ID" value="MCV2872799.1"/>
    <property type="molecule type" value="Genomic_DNA"/>
</dbReference>
<keyword evidence="1 6" id="KW-0540">Nuclease</keyword>
<dbReference type="InterPro" id="IPR011335">
    <property type="entry name" value="Restrct_endonuc-II-like"/>
</dbReference>
<evidence type="ECO:0000313" key="8">
    <source>
        <dbReference type="Proteomes" id="UP001652564"/>
    </source>
</evidence>
<keyword evidence="8" id="KW-1185">Reference proteome</keyword>
<evidence type="ECO:0000256" key="3">
    <source>
        <dbReference type="ARBA" id="ARBA00022763"/>
    </source>
</evidence>
<reference evidence="7 8" key="1">
    <citation type="submission" date="2022-10" db="EMBL/GenBank/DDBJ databases">
        <title>Defluviimonas sp. nov., isolated from ocean surface sediments.</title>
        <authorList>
            <person name="He W."/>
            <person name="Wang L."/>
            <person name="Zhang D.-F."/>
        </authorList>
    </citation>
    <scope>NUCLEOTIDE SEQUENCE [LARGE SCALE GENOMIC DNA]</scope>
    <source>
        <strain evidence="7 8">WL0050</strain>
    </source>
</reference>
<sequence>MNDIVDQQTRSRMMSGIRGKNTKPELALRRALHTRGFRFRLHSRKVHGRPDLVLPKYRAVVFVHGCFWHRHEGCRYATTPATRSEFWQAKFAANVARDSVVRGALLDQGWRVATIWECALRKAEQVSVATDRLSEWLVSVGDTLELGENEASAHVREGEDAGSSR</sequence>
<dbReference type="Gene3D" id="3.40.960.10">
    <property type="entry name" value="VSR Endonuclease"/>
    <property type="match status" value="1"/>
</dbReference>
<protein>
    <recommendedName>
        <fullName evidence="6">Very short patch repair endonuclease</fullName>
        <ecNumber evidence="6">3.1.-.-</ecNumber>
    </recommendedName>
</protein>
<evidence type="ECO:0000256" key="4">
    <source>
        <dbReference type="ARBA" id="ARBA00022801"/>
    </source>
</evidence>
<dbReference type="CDD" id="cd00221">
    <property type="entry name" value="Vsr"/>
    <property type="match status" value="1"/>
</dbReference>
<dbReference type="RefSeq" id="WP_263740029.1">
    <property type="nucleotide sequence ID" value="NZ_JAOWKZ010000003.1"/>
</dbReference>
<evidence type="ECO:0000256" key="2">
    <source>
        <dbReference type="ARBA" id="ARBA00022759"/>
    </source>
</evidence>
<name>A0ABT2ZNU4_9RHOB</name>
<evidence type="ECO:0000256" key="5">
    <source>
        <dbReference type="ARBA" id="ARBA00023204"/>
    </source>
</evidence>
<dbReference type="EC" id="3.1.-.-" evidence="6"/>
<keyword evidence="3 6" id="KW-0227">DNA damage</keyword>
<keyword evidence="2 6" id="KW-0255">Endonuclease</keyword>
<accession>A0ABT2ZNU4</accession>
<dbReference type="GO" id="GO:0004519">
    <property type="term" value="F:endonuclease activity"/>
    <property type="evidence" value="ECO:0007669"/>
    <property type="project" value="UniProtKB-KW"/>
</dbReference>
<evidence type="ECO:0000313" key="7">
    <source>
        <dbReference type="EMBL" id="MCV2872799.1"/>
    </source>
</evidence>
<keyword evidence="4 6" id="KW-0378">Hydrolase</keyword>
<evidence type="ECO:0000256" key="1">
    <source>
        <dbReference type="ARBA" id="ARBA00022722"/>
    </source>
</evidence>
<organism evidence="7 8">
    <name type="scientific">Albidovulum litorale</name>
    <dbReference type="NCBI Taxonomy" id="2984134"/>
    <lineage>
        <taxon>Bacteria</taxon>
        <taxon>Pseudomonadati</taxon>
        <taxon>Pseudomonadota</taxon>
        <taxon>Alphaproteobacteria</taxon>
        <taxon>Rhodobacterales</taxon>
        <taxon>Paracoccaceae</taxon>
        <taxon>Albidovulum</taxon>
    </lineage>
</organism>
<comment type="caution">
    <text evidence="7">The sequence shown here is derived from an EMBL/GenBank/DDBJ whole genome shotgun (WGS) entry which is preliminary data.</text>
</comment>